<comment type="cofactor">
    <cofactor evidence="1">
        <name>pyruvate</name>
        <dbReference type="ChEBI" id="CHEBI:15361"/>
    </cofactor>
</comment>
<evidence type="ECO:0000256" key="5">
    <source>
        <dbReference type="ARBA" id="ARBA00023115"/>
    </source>
</evidence>
<evidence type="ECO:0000256" key="3">
    <source>
        <dbReference type="ARBA" id="ARBA00022813"/>
    </source>
</evidence>
<keyword evidence="8" id="KW-0704">Schiff base</keyword>
<evidence type="ECO:0000256" key="8">
    <source>
        <dbReference type="ARBA" id="ARBA00023270"/>
    </source>
</evidence>
<evidence type="ECO:0000256" key="2">
    <source>
        <dbReference type="ARBA" id="ARBA00022793"/>
    </source>
</evidence>
<sequence length="124" mass="13858">MQGIHLLAEFHQCQGNQRLLDNAAALRELCVDLVRRSGLSLVGQHFHQFEPVGATGAIVLKESHLAIHTWPEHGYVSLDVFVCNFTTDNSSKARWLLDQLQQAFQPAEVETQQIKRGQPCAIPS</sequence>
<evidence type="ECO:0000256" key="1">
    <source>
        <dbReference type="ARBA" id="ARBA00001928"/>
    </source>
</evidence>
<dbReference type="NCBIfam" id="TIGR03330">
    <property type="entry name" value="SAM_DCase_Bsu"/>
    <property type="match status" value="1"/>
</dbReference>
<keyword evidence="7 10" id="KW-0456">Lyase</keyword>
<dbReference type="GO" id="GO:0004014">
    <property type="term" value="F:adenosylmethionine decarboxylase activity"/>
    <property type="evidence" value="ECO:0007669"/>
    <property type="project" value="UniProtKB-EC"/>
</dbReference>
<dbReference type="EC" id="4.1.1.50" evidence="10"/>
<organism evidence="10 11">
    <name type="scientific">Parachitinimonas caeni</name>
    <dbReference type="NCBI Taxonomy" id="3031301"/>
    <lineage>
        <taxon>Bacteria</taxon>
        <taxon>Pseudomonadati</taxon>
        <taxon>Pseudomonadota</taxon>
        <taxon>Betaproteobacteria</taxon>
        <taxon>Neisseriales</taxon>
        <taxon>Chitinibacteraceae</taxon>
        <taxon>Parachitinimonas</taxon>
    </lineage>
</organism>
<proteinExistence type="predicted"/>
<keyword evidence="4" id="KW-0745">Spermidine biosynthesis</keyword>
<dbReference type="InterPro" id="IPR016067">
    <property type="entry name" value="S-AdoMet_deCO2ase_core"/>
</dbReference>
<dbReference type="RefSeq" id="WP_284099117.1">
    <property type="nucleotide sequence ID" value="NZ_JARRAF010000002.1"/>
</dbReference>
<evidence type="ECO:0000256" key="9">
    <source>
        <dbReference type="ARBA" id="ARBA00023317"/>
    </source>
</evidence>
<keyword evidence="3" id="KW-0068">Autocatalytic cleavage</keyword>
<dbReference type="EMBL" id="JARRAF010000002">
    <property type="protein sequence ID" value="MDK2122829.1"/>
    <property type="molecule type" value="Genomic_DNA"/>
</dbReference>
<gene>
    <name evidence="10" type="primary">speD</name>
    <name evidence="10" type="ORF">PZA18_02060</name>
</gene>
<dbReference type="Gene3D" id="3.60.90.10">
    <property type="entry name" value="S-adenosylmethionine decarboxylase"/>
    <property type="match status" value="1"/>
</dbReference>
<keyword evidence="5" id="KW-0620">Polyamine biosynthesis</keyword>
<evidence type="ECO:0000313" key="11">
    <source>
        <dbReference type="Proteomes" id="UP001172778"/>
    </source>
</evidence>
<keyword evidence="6" id="KW-0865">Zymogen</keyword>
<evidence type="ECO:0000256" key="4">
    <source>
        <dbReference type="ARBA" id="ARBA00023066"/>
    </source>
</evidence>
<dbReference type="InterPro" id="IPR017716">
    <property type="entry name" value="S-AdoMet_deCOase_pro-enz"/>
</dbReference>
<protein>
    <submittedName>
        <fullName evidence="10">Adenosylmethionine decarboxylase</fullName>
        <ecNumber evidence="10">4.1.1.50</ecNumber>
    </submittedName>
</protein>
<keyword evidence="11" id="KW-1185">Reference proteome</keyword>
<comment type="caution">
    <text evidence="10">The sequence shown here is derived from an EMBL/GenBank/DDBJ whole genome shotgun (WGS) entry which is preliminary data.</text>
</comment>
<name>A0ABT7DSS6_9NEIS</name>
<reference evidence="10" key="1">
    <citation type="submission" date="2023-03" db="EMBL/GenBank/DDBJ databases">
        <title>Chitinimonas shenzhenensis gen. nov., sp. nov., a novel member of family Burkholderiaceae isolated from activated sludge collected in Shen Zhen, China.</title>
        <authorList>
            <person name="Wang X."/>
        </authorList>
    </citation>
    <scope>NUCLEOTIDE SEQUENCE</scope>
    <source>
        <strain evidence="10">DQS-5</strain>
    </source>
</reference>
<dbReference type="SUPFAM" id="SSF56276">
    <property type="entry name" value="S-adenosylmethionine decarboxylase"/>
    <property type="match status" value="1"/>
</dbReference>
<dbReference type="PANTHER" id="PTHR33866:SF2">
    <property type="entry name" value="S-ADENOSYLMETHIONINE DECARBOXYLASE PROENZYME"/>
    <property type="match status" value="1"/>
</dbReference>
<keyword evidence="9" id="KW-0670">Pyruvate</keyword>
<dbReference type="InterPro" id="IPR003826">
    <property type="entry name" value="AdoMetDC_fam_prok"/>
</dbReference>
<dbReference type="PANTHER" id="PTHR33866">
    <property type="entry name" value="S-ADENOSYLMETHIONINE DECARBOXYLASE PROENZYME"/>
    <property type="match status" value="1"/>
</dbReference>
<evidence type="ECO:0000256" key="6">
    <source>
        <dbReference type="ARBA" id="ARBA00023145"/>
    </source>
</evidence>
<dbReference type="Pfam" id="PF02675">
    <property type="entry name" value="AdoMet_dc"/>
    <property type="match status" value="1"/>
</dbReference>
<dbReference type="Proteomes" id="UP001172778">
    <property type="component" value="Unassembled WGS sequence"/>
</dbReference>
<accession>A0ABT7DSS6</accession>
<keyword evidence="2" id="KW-0210">Decarboxylase</keyword>
<evidence type="ECO:0000256" key="7">
    <source>
        <dbReference type="ARBA" id="ARBA00023239"/>
    </source>
</evidence>
<evidence type="ECO:0000313" key="10">
    <source>
        <dbReference type="EMBL" id="MDK2122829.1"/>
    </source>
</evidence>